<dbReference type="Proteomes" id="UP000245119">
    <property type="component" value="Linkage Group LG5"/>
</dbReference>
<evidence type="ECO:0000313" key="2">
    <source>
        <dbReference type="Proteomes" id="UP000245119"/>
    </source>
</evidence>
<evidence type="ECO:0000313" key="1">
    <source>
        <dbReference type="EMBL" id="PVD30258.1"/>
    </source>
</evidence>
<organism evidence="1 2">
    <name type="scientific">Pomacea canaliculata</name>
    <name type="common">Golden apple snail</name>
    <dbReference type="NCBI Taxonomy" id="400727"/>
    <lineage>
        <taxon>Eukaryota</taxon>
        <taxon>Metazoa</taxon>
        <taxon>Spiralia</taxon>
        <taxon>Lophotrochozoa</taxon>
        <taxon>Mollusca</taxon>
        <taxon>Gastropoda</taxon>
        <taxon>Caenogastropoda</taxon>
        <taxon>Architaenioglossa</taxon>
        <taxon>Ampullarioidea</taxon>
        <taxon>Ampullariidae</taxon>
        <taxon>Pomacea</taxon>
    </lineage>
</organism>
<dbReference type="EMBL" id="PZQS01000005">
    <property type="protein sequence ID" value="PVD30258.1"/>
    <property type="molecule type" value="Genomic_DNA"/>
</dbReference>
<sequence length="182" mass="18772">MEVIYANPTTNPYDLFATSRRSTCGKRAGTTTGNGTYANPYVINVDLSNGLSSQSPDCGVVKTGADTYTISISVVFSCDGPDPNDKDYTFSCNLNLPTTTVSPSIIQSSSANYSCLAPGTILFTYEQTLNAPGDVYAAGKEATCSRSAGQGSGSGASGDPYMLQIDVSSTATDCGVMVSKAG</sequence>
<protein>
    <submittedName>
        <fullName evidence="1">Uncharacterized protein</fullName>
    </submittedName>
</protein>
<proteinExistence type="predicted"/>
<keyword evidence="2" id="KW-1185">Reference proteome</keyword>
<dbReference type="AlphaFoldDB" id="A0A2T7PA15"/>
<comment type="caution">
    <text evidence="1">The sequence shown here is derived from an EMBL/GenBank/DDBJ whole genome shotgun (WGS) entry which is preliminary data.</text>
</comment>
<reference evidence="1 2" key="1">
    <citation type="submission" date="2018-04" db="EMBL/GenBank/DDBJ databases">
        <title>The genome of golden apple snail Pomacea canaliculata provides insight into stress tolerance and invasive adaptation.</title>
        <authorList>
            <person name="Liu C."/>
            <person name="Liu B."/>
            <person name="Ren Y."/>
            <person name="Zhang Y."/>
            <person name="Wang H."/>
            <person name="Li S."/>
            <person name="Jiang F."/>
            <person name="Yin L."/>
            <person name="Zhang G."/>
            <person name="Qian W."/>
            <person name="Fan W."/>
        </authorList>
    </citation>
    <scope>NUCLEOTIDE SEQUENCE [LARGE SCALE GENOMIC DNA]</scope>
    <source>
        <strain evidence="1">SZHN2017</strain>
        <tissue evidence="1">Muscle</tissue>
    </source>
</reference>
<gene>
    <name evidence="1" type="ORF">C0Q70_09521</name>
</gene>
<dbReference type="OrthoDB" id="6154600at2759"/>
<name>A0A2T7PA15_POMCA</name>
<accession>A0A2T7PA15</accession>